<evidence type="ECO:0008006" key="3">
    <source>
        <dbReference type="Google" id="ProtNLM"/>
    </source>
</evidence>
<sequence>MSSIANVLPRADPDNQFVKDESLVHQLPDEILSDIFFLAMYSLDITHPSQFPSLYTTRTIYRRLYNFLGVCTWWRRVILSSGSLWTLIPLIEPSSGGWVPRTTQLSLERAAGHRLRLVAHFSNPQDFIFGILSRHASQFDAINIRSNSADSICNLLAPLIKNAESGSASIKELSLCHSESLGDEISRPPAGVGQHVNFHASPPLPLGVNGLIESLYALRISGMNVNFEGLSLKTLTNIRLDSLVLGPKLSLVKFTEALASATQLRTLELISVLTIHSGWENISIGDVSISLPNLEHLYLDDLNLDTLKFILATISSGSHTTTLNWTHRCCETAADGSYTSTNIVFLRKLSRFNIDVLLFRRQPGEISFHKYIYYVLQAMPSVTTLCLDLVYLNYEVLDALVPVTRNITEKGLHTSAEDYKKQNDDPPGFAQLTNLYICRSHCHDLDALRDLPQVLASHRIQELGIGIGPECDCKEHHARAYPNRPPSSREGRAYRSLVYRSPPPEFQSPPTYDQETIDSEMKHIWDALENSIPRLVRFPGNSSDMPPVFGFASHIWQL</sequence>
<dbReference type="EMBL" id="CAJNJQ010002142">
    <property type="protein sequence ID" value="CAE7162535.1"/>
    <property type="molecule type" value="Genomic_DNA"/>
</dbReference>
<protein>
    <recommendedName>
        <fullName evidence="3">F-box domain-containing protein</fullName>
    </recommendedName>
</protein>
<evidence type="ECO:0000313" key="1">
    <source>
        <dbReference type="EMBL" id="CAE7162535.1"/>
    </source>
</evidence>
<dbReference type="AlphaFoldDB" id="A0A8H3E2L0"/>
<comment type="caution">
    <text evidence="1">The sequence shown here is derived from an EMBL/GenBank/DDBJ whole genome shotgun (WGS) entry which is preliminary data.</text>
</comment>
<gene>
    <name evidence="1" type="ORF">RDB_LOCUS101161</name>
</gene>
<name>A0A8H3E2L0_9AGAM</name>
<organism evidence="1 2">
    <name type="scientific">Rhizoctonia solani</name>
    <dbReference type="NCBI Taxonomy" id="456999"/>
    <lineage>
        <taxon>Eukaryota</taxon>
        <taxon>Fungi</taxon>
        <taxon>Dikarya</taxon>
        <taxon>Basidiomycota</taxon>
        <taxon>Agaricomycotina</taxon>
        <taxon>Agaricomycetes</taxon>
        <taxon>Cantharellales</taxon>
        <taxon>Ceratobasidiaceae</taxon>
        <taxon>Rhizoctonia</taxon>
    </lineage>
</organism>
<reference evidence="1" key="1">
    <citation type="submission" date="2021-01" db="EMBL/GenBank/DDBJ databases">
        <authorList>
            <person name="Kaushik A."/>
        </authorList>
    </citation>
    <scope>NUCLEOTIDE SEQUENCE</scope>
    <source>
        <strain evidence="1">AG5</strain>
    </source>
</reference>
<dbReference type="Proteomes" id="UP000663827">
    <property type="component" value="Unassembled WGS sequence"/>
</dbReference>
<evidence type="ECO:0000313" key="2">
    <source>
        <dbReference type="Proteomes" id="UP000663827"/>
    </source>
</evidence>
<accession>A0A8H3E2L0</accession>
<dbReference type="SUPFAM" id="SSF52047">
    <property type="entry name" value="RNI-like"/>
    <property type="match status" value="1"/>
</dbReference>
<proteinExistence type="predicted"/>